<dbReference type="SMART" id="SM01289">
    <property type="entry name" value="PYRIN"/>
    <property type="match status" value="1"/>
</dbReference>
<dbReference type="Pfam" id="PF02758">
    <property type="entry name" value="PYRIN"/>
    <property type="match status" value="1"/>
</dbReference>
<feature type="domain" description="Pyrin" evidence="1">
    <location>
        <begin position="24"/>
        <end position="114"/>
    </location>
</feature>
<protein>
    <recommendedName>
        <fullName evidence="1">Pyrin domain-containing protein</fullName>
    </recommendedName>
</protein>
<keyword evidence="3" id="KW-1185">Reference proteome</keyword>
<dbReference type="STRING" id="80966.ENSAPOP00000006202"/>
<dbReference type="Gene3D" id="1.10.533.10">
    <property type="entry name" value="Death Domain, Fas"/>
    <property type="match status" value="1"/>
</dbReference>
<accession>A0A3Q1ERJ4</accession>
<dbReference type="Proteomes" id="UP000257200">
    <property type="component" value="Unplaced"/>
</dbReference>
<sequence>MLGGRFGVFEVKDLTFSPPNIFLLKTSKITLEIQKTLDNLSNDDLKAFHFNLQNTTHKQKRIPRSKLENKNSRETATLLTDRYEHMEALQVTMQTLRNINQWNLALELERDTAGCWCHCVMLLFC</sequence>
<dbReference type="GeneTree" id="ENSGT00940000177981"/>
<dbReference type="InterPro" id="IPR004020">
    <property type="entry name" value="DAPIN"/>
</dbReference>
<evidence type="ECO:0000313" key="2">
    <source>
        <dbReference type="Ensembl" id="ENSAPOP00000006202.1"/>
    </source>
</evidence>
<name>A0A3Q1ERJ4_9TELE</name>
<proteinExistence type="predicted"/>
<organism evidence="2 3">
    <name type="scientific">Acanthochromis polyacanthus</name>
    <name type="common">spiny chromis</name>
    <dbReference type="NCBI Taxonomy" id="80966"/>
    <lineage>
        <taxon>Eukaryota</taxon>
        <taxon>Metazoa</taxon>
        <taxon>Chordata</taxon>
        <taxon>Craniata</taxon>
        <taxon>Vertebrata</taxon>
        <taxon>Euteleostomi</taxon>
        <taxon>Actinopterygii</taxon>
        <taxon>Neopterygii</taxon>
        <taxon>Teleostei</taxon>
        <taxon>Neoteleostei</taxon>
        <taxon>Acanthomorphata</taxon>
        <taxon>Ovalentaria</taxon>
        <taxon>Pomacentridae</taxon>
        <taxon>Acanthochromis</taxon>
    </lineage>
</organism>
<reference evidence="2" key="2">
    <citation type="submission" date="2025-09" db="UniProtKB">
        <authorList>
            <consortium name="Ensembl"/>
        </authorList>
    </citation>
    <scope>IDENTIFICATION</scope>
</reference>
<evidence type="ECO:0000313" key="3">
    <source>
        <dbReference type="Proteomes" id="UP000257200"/>
    </source>
</evidence>
<reference evidence="2" key="1">
    <citation type="submission" date="2025-08" db="UniProtKB">
        <authorList>
            <consortium name="Ensembl"/>
        </authorList>
    </citation>
    <scope>IDENTIFICATION</scope>
</reference>
<dbReference type="InterPro" id="IPR011029">
    <property type="entry name" value="DEATH-like_dom_sf"/>
</dbReference>
<dbReference type="Ensembl" id="ENSAPOT00000007047.1">
    <property type="protein sequence ID" value="ENSAPOP00000006202.1"/>
    <property type="gene ID" value="ENSAPOG00000008015.1"/>
</dbReference>
<dbReference type="InParanoid" id="A0A3Q1ERJ4"/>
<dbReference type="SUPFAM" id="SSF47986">
    <property type="entry name" value="DEATH domain"/>
    <property type="match status" value="1"/>
</dbReference>
<dbReference type="AlphaFoldDB" id="A0A3Q1ERJ4"/>
<evidence type="ECO:0000259" key="1">
    <source>
        <dbReference type="PROSITE" id="PS50824"/>
    </source>
</evidence>
<dbReference type="PROSITE" id="PS50824">
    <property type="entry name" value="DAPIN"/>
    <property type="match status" value="1"/>
</dbReference>